<feature type="domain" description="ChsH2 C-terminal OB-fold" evidence="1">
    <location>
        <begin position="53"/>
        <end position="114"/>
    </location>
</feature>
<dbReference type="EMBL" id="LT981265">
    <property type="protein sequence ID" value="SPC33286.1"/>
    <property type="molecule type" value="Genomic_DNA"/>
</dbReference>
<organism evidence="2 3">
    <name type="scientific">Candidatus Nitrosocaldus cavascurensis</name>
    <dbReference type="NCBI Taxonomy" id="2058097"/>
    <lineage>
        <taxon>Archaea</taxon>
        <taxon>Nitrososphaerota</taxon>
        <taxon>Nitrososphaeria</taxon>
        <taxon>Candidatus Nitrosocaldales</taxon>
        <taxon>Candidatus Nitrosocaldaceae</taxon>
        <taxon>Candidatus Nitrosocaldus</taxon>
    </lineage>
</organism>
<keyword evidence="3" id="KW-1185">Reference proteome</keyword>
<dbReference type="RefSeq" id="WP_103286413.1">
    <property type="nucleotide sequence ID" value="NZ_LT981265.1"/>
</dbReference>
<dbReference type="Proteomes" id="UP000236248">
    <property type="component" value="Chromosome NCAV"/>
</dbReference>
<dbReference type="InterPro" id="IPR012340">
    <property type="entry name" value="NA-bd_OB-fold"/>
</dbReference>
<sequence length="139" mass="15617">MGRCMMMSISREEFVAKLKEGKVLLYRCRRCNNLQLATIVFCRKCNSDEFEVVEEKGEGKVVTFTILYVPPEGYEKYAPYGWAVVRLDSGVNISGFIDVKSAKDLPLNSRVKIVDYDGRGIVLKAEDNTSNSNSSSNSK</sequence>
<evidence type="ECO:0000259" key="1">
    <source>
        <dbReference type="Pfam" id="PF01796"/>
    </source>
</evidence>
<reference evidence="3" key="1">
    <citation type="submission" date="2018-01" db="EMBL/GenBank/DDBJ databases">
        <authorList>
            <person name="Kerou L M."/>
        </authorList>
    </citation>
    <scope>NUCLEOTIDE SEQUENCE [LARGE SCALE GENOMIC DNA]</scope>
    <source>
        <strain evidence="3">SCU2</strain>
    </source>
</reference>
<dbReference type="InterPro" id="IPR052513">
    <property type="entry name" value="Thioester_dehydratase-like"/>
</dbReference>
<dbReference type="PANTHER" id="PTHR34075">
    <property type="entry name" value="BLR3430 PROTEIN"/>
    <property type="match status" value="1"/>
</dbReference>
<dbReference type="Gene3D" id="6.10.30.10">
    <property type="match status" value="1"/>
</dbReference>
<dbReference type="GeneID" id="41594191"/>
<proteinExistence type="predicted"/>
<dbReference type="InterPro" id="IPR002878">
    <property type="entry name" value="ChsH2_C"/>
</dbReference>
<dbReference type="AlphaFoldDB" id="A0A2K5ANR5"/>
<dbReference type="PANTHER" id="PTHR34075:SF5">
    <property type="entry name" value="BLR3430 PROTEIN"/>
    <property type="match status" value="1"/>
</dbReference>
<dbReference type="KEGG" id="ncv:NCAV_0086"/>
<evidence type="ECO:0000313" key="2">
    <source>
        <dbReference type="EMBL" id="SPC33286.1"/>
    </source>
</evidence>
<evidence type="ECO:0000313" key="3">
    <source>
        <dbReference type="Proteomes" id="UP000236248"/>
    </source>
</evidence>
<dbReference type="Pfam" id="PF01796">
    <property type="entry name" value="OB_ChsH2_C"/>
    <property type="match status" value="1"/>
</dbReference>
<accession>A0A2K5ANR5</accession>
<protein>
    <submittedName>
        <fullName evidence="2">Putative beta-ketothiolase beta subunit</fullName>
    </submittedName>
</protein>
<gene>
    <name evidence="2" type="ORF">NCAV_0086</name>
</gene>
<dbReference type="SUPFAM" id="SSF50249">
    <property type="entry name" value="Nucleic acid-binding proteins"/>
    <property type="match status" value="1"/>
</dbReference>
<name>A0A2K5ANR5_9ARCH</name>